<feature type="compositionally biased region" description="Basic and acidic residues" evidence="1">
    <location>
        <begin position="636"/>
        <end position="651"/>
    </location>
</feature>
<name>A0A0M9G8D4_LEPPY</name>
<comment type="caution">
    <text evidence="2">The sequence shown here is derived from an EMBL/GenBank/DDBJ whole genome shotgun (WGS) entry which is preliminary data.</text>
</comment>
<gene>
    <name evidence="2" type="ORF">ABB37_01326</name>
</gene>
<dbReference type="EMBL" id="LGTL01000002">
    <property type="protein sequence ID" value="KPA84860.1"/>
    <property type="molecule type" value="Genomic_DNA"/>
</dbReference>
<proteinExistence type="predicted"/>
<dbReference type="VEuPathDB" id="TriTrypDB:LpyrH10_02_3000"/>
<feature type="compositionally biased region" description="Low complexity" evidence="1">
    <location>
        <begin position="253"/>
        <end position="264"/>
    </location>
</feature>
<dbReference type="EMBL" id="LGTL01000002">
    <property type="protein sequence ID" value="KPA84859.1"/>
    <property type="molecule type" value="Genomic_DNA"/>
</dbReference>
<feature type="region of interest" description="Disordered" evidence="1">
    <location>
        <begin position="491"/>
        <end position="525"/>
    </location>
</feature>
<feature type="compositionally biased region" description="Low complexity" evidence="1">
    <location>
        <begin position="571"/>
        <end position="584"/>
    </location>
</feature>
<feature type="compositionally biased region" description="Polar residues" evidence="1">
    <location>
        <begin position="332"/>
        <end position="348"/>
    </location>
</feature>
<evidence type="ECO:0000313" key="2">
    <source>
        <dbReference type="EMBL" id="KPA84860.1"/>
    </source>
</evidence>
<organism evidence="2 3">
    <name type="scientific">Leptomonas pyrrhocoris</name>
    <name type="common">Firebug parasite</name>
    <dbReference type="NCBI Taxonomy" id="157538"/>
    <lineage>
        <taxon>Eukaryota</taxon>
        <taxon>Discoba</taxon>
        <taxon>Euglenozoa</taxon>
        <taxon>Kinetoplastea</taxon>
        <taxon>Metakinetoplastina</taxon>
        <taxon>Trypanosomatida</taxon>
        <taxon>Trypanosomatidae</taxon>
        <taxon>Leishmaniinae</taxon>
        <taxon>Leptomonas</taxon>
    </lineage>
</organism>
<feature type="compositionally biased region" description="Basic and acidic residues" evidence="1">
    <location>
        <begin position="677"/>
        <end position="697"/>
    </location>
</feature>
<accession>A0A0M9G8D4</accession>
<dbReference type="OMA" id="TRIWACC"/>
<dbReference type="GeneID" id="26901621"/>
<sequence>MANAEGDLIASYCVGLVSAFRRLSQDLCIPQIDQELYTDLFISPLEAQLCGNEGGGADAAASSAPKWNTSASDVQAEALVSLGGAELIVTALRAHEQQTLQVLGAIALRESVVTRMWSCCDAFDKTNISASEEVRFTFLRLLQEHQLVTLLTTESIFEWREMLSRPYPFLLRNGENYLQVVVDDCTAFDAHALVRSLASIRLRHDPLCAKVNLKRMLHRLETMRRSRLITTGALWNVGLRPLQPSPPARSRSRSAGVRRPPSAANNKDDKAARGPVSRTSLPIPRTPPRSAPQRTSGALLYYGGKPDDSVGEVTLLHNAFARQHSGREGMASQVSGVTSASSPGNGSTAKCYPTPRPPPRNDSAETRQRQQHRLLTVAHIIENETALQRKIVEELYELAHSKERFVPLLDIPQLFSNAGAPPAQGAALKLLKTNYPGDSWPLDRAQWPAVVAAERRIDRLGCMSTAREALQTCNLLPAWQQRMGRRMSDISTHLRSHSKTSATSASASADGPPTPLKAATNARVQSAHSLTYSDSMERPSAGSASGLAVDTRRPVMTAAEQASAYSYMSSSLSASTPSSSVSRADSAKGKKAQENKRTAPPAHSESFPSSSESKSDHNGNRTSYSATLPNANGDRSPNHHHAENGEGESGRRQAAPSASPASSVTPSSSHPSSSVEPDSKRPSLDELREQLLAEHRLNSRSQSYNL</sequence>
<evidence type="ECO:0000313" key="3">
    <source>
        <dbReference type="Proteomes" id="UP000037923"/>
    </source>
</evidence>
<feature type="compositionally biased region" description="Low complexity" evidence="1">
    <location>
        <begin position="654"/>
        <end position="674"/>
    </location>
</feature>
<feature type="region of interest" description="Disordered" evidence="1">
    <location>
        <begin position="324"/>
        <end position="369"/>
    </location>
</feature>
<feature type="compositionally biased region" description="Low complexity" evidence="1">
    <location>
        <begin position="500"/>
        <end position="509"/>
    </location>
</feature>
<reference evidence="2 3" key="1">
    <citation type="submission" date="2015-07" db="EMBL/GenBank/DDBJ databases">
        <title>High-quality genome of monoxenous trypanosomatid Leptomonas pyrrhocoris.</title>
        <authorList>
            <person name="Flegontov P."/>
            <person name="Butenko A."/>
            <person name="Firsov S."/>
            <person name="Vlcek C."/>
            <person name="Logacheva M.D."/>
            <person name="Field M."/>
            <person name="Filatov D."/>
            <person name="Flegontova O."/>
            <person name="Gerasimov E."/>
            <person name="Jackson A.P."/>
            <person name="Kelly S."/>
            <person name="Opperdoes F."/>
            <person name="O'Reilly A."/>
            <person name="Votypka J."/>
            <person name="Yurchenko V."/>
            <person name="Lukes J."/>
        </authorList>
    </citation>
    <scope>NUCLEOTIDE SEQUENCE [LARGE SCALE GENOMIC DNA]</scope>
    <source>
        <strain evidence="2">H10</strain>
    </source>
</reference>
<dbReference type="RefSeq" id="XP_015663298.1">
    <property type="nucleotide sequence ID" value="XM_015797778.1"/>
</dbReference>
<feature type="region of interest" description="Disordered" evidence="1">
    <location>
        <begin position="240"/>
        <end position="303"/>
    </location>
</feature>
<dbReference type="OrthoDB" id="265347at2759"/>
<protein>
    <submittedName>
        <fullName evidence="2">Uncharacterized protein</fullName>
    </submittedName>
</protein>
<feature type="compositionally biased region" description="Polar residues" evidence="1">
    <location>
        <begin position="620"/>
        <end position="635"/>
    </location>
</feature>
<feature type="compositionally biased region" description="Basic and acidic residues" evidence="1">
    <location>
        <begin position="585"/>
        <end position="597"/>
    </location>
</feature>
<dbReference type="AlphaFoldDB" id="A0A0M9G8D4"/>
<feature type="region of interest" description="Disordered" evidence="1">
    <location>
        <begin position="571"/>
        <end position="706"/>
    </location>
</feature>
<evidence type="ECO:0000256" key="1">
    <source>
        <dbReference type="SAM" id="MobiDB-lite"/>
    </source>
</evidence>
<dbReference type="RefSeq" id="XP_015663299.1">
    <property type="nucleotide sequence ID" value="XM_015797779.1"/>
</dbReference>
<dbReference type="Proteomes" id="UP000037923">
    <property type="component" value="Unassembled WGS sequence"/>
</dbReference>
<keyword evidence="3" id="KW-1185">Reference proteome</keyword>